<evidence type="ECO:0000313" key="3">
    <source>
        <dbReference type="Proteomes" id="UP001239397"/>
    </source>
</evidence>
<feature type="transmembrane region" description="Helical" evidence="1">
    <location>
        <begin position="26"/>
        <end position="46"/>
    </location>
</feature>
<keyword evidence="1" id="KW-0472">Membrane</keyword>
<protein>
    <submittedName>
        <fullName evidence="2">Uncharacterized protein</fullName>
    </submittedName>
</protein>
<dbReference type="AlphaFoldDB" id="A0A9Y2K053"/>
<gene>
    <name evidence="2" type="ORF">QRX60_22570</name>
</gene>
<reference evidence="2 3" key="1">
    <citation type="submission" date="2023-06" db="EMBL/GenBank/DDBJ databases">
        <authorList>
            <person name="Oyuntsetseg B."/>
            <person name="Kim S.B."/>
        </authorList>
    </citation>
    <scope>NUCLEOTIDE SEQUENCE [LARGE SCALE GENOMIC DNA]</scope>
    <source>
        <strain evidence="2 3">4-36</strain>
    </source>
</reference>
<keyword evidence="1" id="KW-1133">Transmembrane helix</keyword>
<organism evidence="2 3">
    <name type="scientific">Amycolatopsis mongoliensis</name>
    <dbReference type="NCBI Taxonomy" id="715475"/>
    <lineage>
        <taxon>Bacteria</taxon>
        <taxon>Bacillati</taxon>
        <taxon>Actinomycetota</taxon>
        <taxon>Actinomycetes</taxon>
        <taxon>Pseudonocardiales</taxon>
        <taxon>Pseudonocardiaceae</taxon>
        <taxon>Amycolatopsis</taxon>
    </lineage>
</organism>
<dbReference type="RefSeq" id="WP_286002751.1">
    <property type="nucleotide sequence ID" value="NZ_CP127295.1"/>
</dbReference>
<name>A0A9Y2K053_9PSEU</name>
<dbReference type="KEGG" id="amog:QRX60_22570"/>
<evidence type="ECO:0000313" key="2">
    <source>
        <dbReference type="EMBL" id="WIY06492.1"/>
    </source>
</evidence>
<dbReference type="Proteomes" id="UP001239397">
    <property type="component" value="Chromosome"/>
</dbReference>
<keyword evidence="1" id="KW-0812">Transmembrane</keyword>
<evidence type="ECO:0000256" key="1">
    <source>
        <dbReference type="SAM" id="Phobius"/>
    </source>
</evidence>
<keyword evidence="3" id="KW-1185">Reference proteome</keyword>
<accession>A0A9Y2K053</accession>
<proteinExistence type="predicted"/>
<sequence length="176" mass="19857">MISPVPTALAPAAPVPGPAPWWGGPVIAGSFLLAGALLAFLAIAVSDRRKLNREDRRRWDREIRDTYLEITRYLARITAYRYQVLTDEDDRRLRYQAGADALAGMREQVAMLEVIGTPVLIARAHELEDRSGVVVSLWHELINPGKPEYRALNTARNELLDAVKDSIRVEQYQPRK</sequence>
<dbReference type="EMBL" id="CP127295">
    <property type="protein sequence ID" value="WIY06492.1"/>
    <property type="molecule type" value="Genomic_DNA"/>
</dbReference>